<organism evidence="4 5">
    <name type="scientific">Paramuricea clavata</name>
    <name type="common">Red gorgonian</name>
    <name type="synonym">Violescent sea-whip</name>
    <dbReference type="NCBI Taxonomy" id="317549"/>
    <lineage>
        <taxon>Eukaryota</taxon>
        <taxon>Metazoa</taxon>
        <taxon>Cnidaria</taxon>
        <taxon>Anthozoa</taxon>
        <taxon>Octocorallia</taxon>
        <taxon>Malacalcyonacea</taxon>
        <taxon>Plexauridae</taxon>
        <taxon>Paramuricea</taxon>
    </lineage>
</organism>
<evidence type="ECO:0000313" key="5">
    <source>
        <dbReference type="Proteomes" id="UP001152795"/>
    </source>
</evidence>
<dbReference type="InterPro" id="IPR029032">
    <property type="entry name" value="AhpD-like"/>
</dbReference>
<dbReference type="AlphaFoldDB" id="A0A7D9I1S9"/>
<dbReference type="SUPFAM" id="SSF56300">
    <property type="entry name" value="Metallo-dependent phosphatases"/>
    <property type="match status" value="1"/>
</dbReference>
<dbReference type="GO" id="GO:0005737">
    <property type="term" value="C:cytoplasm"/>
    <property type="evidence" value="ECO:0007669"/>
    <property type="project" value="UniProtKB-SubCell"/>
</dbReference>
<keyword evidence="3" id="KW-0963">Cytoplasm</keyword>
<protein>
    <submittedName>
        <fullName evidence="4">Sestrin-1 isoform X1</fullName>
    </submittedName>
</protein>
<gene>
    <name evidence="4" type="ORF">PACLA_8A069382</name>
</gene>
<dbReference type="GO" id="GO:0016239">
    <property type="term" value="P:positive regulation of macroautophagy"/>
    <property type="evidence" value="ECO:0007669"/>
    <property type="project" value="TreeGrafter"/>
</dbReference>
<evidence type="ECO:0000256" key="1">
    <source>
        <dbReference type="ARBA" id="ARBA00004496"/>
    </source>
</evidence>
<dbReference type="OrthoDB" id="337464at2759"/>
<name>A0A7D9I1S9_PARCT</name>
<keyword evidence="5" id="KW-1185">Reference proteome</keyword>
<comment type="caution">
    <text evidence="4">The sequence shown here is derived from an EMBL/GenBank/DDBJ whole genome shotgun (WGS) entry which is preliminary data.</text>
</comment>
<dbReference type="InterPro" id="IPR029052">
    <property type="entry name" value="Metallo-depent_PP-like"/>
</dbReference>
<dbReference type="GO" id="GO:1990253">
    <property type="term" value="P:cellular response to leucine starvation"/>
    <property type="evidence" value="ECO:0007669"/>
    <property type="project" value="TreeGrafter"/>
</dbReference>
<proteinExistence type="inferred from homology"/>
<evidence type="ECO:0000313" key="4">
    <source>
        <dbReference type="EMBL" id="CAB3996286.1"/>
    </source>
</evidence>
<dbReference type="GO" id="GO:0005634">
    <property type="term" value="C:nucleus"/>
    <property type="evidence" value="ECO:0007669"/>
    <property type="project" value="InterPro"/>
</dbReference>
<dbReference type="EMBL" id="CACRXK020002837">
    <property type="protein sequence ID" value="CAB3996286.1"/>
    <property type="molecule type" value="Genomic_DNA"/>
</dbReference>
<dbReference type="GO" id="GO:1901031">
    <property type="term" value="P:regulation of response to reactive oxygen species"/>
    <property type="evidence" value="ECO:0007669"/>
    <property type="project" value="InterPro"/>
</dbReference>
<dbReference type="SUPFAM" id="SSF69118">
    <property type="entry name" value="AhpD-like"/>
    <property type="match status" value="1"/>
</dbReference>
<reference evidence="4" key="1">
    <citation type="submission" date="2020-04" db="EMBL/GenBank/DDBJ databases">
        <authorList>
            <person name="Alioto T."/>
            <person name="Alioto T."/>
            <person name="Gomez Garrido J."/>
        </authorList>
    </citation>
    <scope>NUCLEOTIDE SEQUENCE</scope>
    <source>
        <strain evidence="4">A484AB</strain>
    </source>
</reference>
<dbReference type="Proteomes" id="UP001152795">
    <property type="component" value="Unassembled WGS sequence"/>
</dbReference>
<dbReference type="GO" id="GO:1904262">
    <property type="term" value="P:negative regulation of TORC1 signaling"/>
    <property type="evidence" value="ECO:0007669"/>
    <property type="project" value="TreeGrafter"/>
</dbReference>
<evidence type="ECO:0000256" key="2">
    <source>
        <dbReference type="ARBA" id="ARBA00008350"/>
    </source>
</evidence>
<comment type="similarity">
    <text evidence="2">Belongs to the sestrin family.</text>
</comment>
<dbReference type="PANTHER" id="PTHR12474:SF0">
    <property type="entry name" value="SESTRIN HOMOLOG"/>
    <property type="match status" value="1"/>
</dbReference>
<dbReference type="GO" id="GO:0071233">
    <property type="term" value="P:cellular response to L-leucine"/>
    <property type="evidence" value="ECO:0007669"/>
    <property type="project" value="TreeGrafter"/>
</dbReference>
<dbReference type="InterPro" id="IPR006730">
    <property type="entry name" value="Sestrin"/>
</dbReference>
<dbReference type="PANTHER" id="PTHR12474">
    <property type="entry name" value="P53 REGULATED PA26 NUCLEAR PROTEIN SESTRIN"/>
    <property type="match status" value="1"/>
</dbReference>
<dbReference type="GO" id="GO:0070728">
    <property type="term" value="F:L-leucine binding"/>
    <property type="evidence" value="ECO:0007669"/>
    <property type="project" value="TreeGrafter"/>
</dbReference>
<accession>A0A7D9I1S9</accession>
<dbReference type="GO" id="GO:0016684">
    <property type="term" value="F:oxidoreductase activity, acting on peroxide as acceptor"/>
    <property type="evidence" value="ECO:0007669"/>
    <property type="project" value="TreeGrafter"/>
</dbReference>
<sequence>MQNREGWEVLSQSASELLMTSLQPRAIFNGHTHHSCRVTHRGNVPEFTLPSFSWRNRNDPSFVLATFNPNAFSVRKCFLPEENTAASRHRCCYLVKLYESEFLKNGGDANWLKGLNYVPKKLHNLHTINKILAHQPWTVNSDNMKELREGEDSWSLSELVQAITILIHFHCLSSFVFGCGVTPEVDLEGGHTFRPPSLTTEQDRNGVQQALDEGRSKNKEFVALMNAVSKKHKDQREVCVEKTREEFENIASDEVVTVSDSDNPCTLPEASFAHYLEDPTFRYKNFADRLDRNQSLNVNEYSWEGYGFSLVDRFYPEMGQLLDEKFKVCESLTYNTVGTEESVDTKTFRQATWNYIHVLFGLFHDDYRYNEVNSLMERSYKAYIKKVVCYPEQTTQNDYLNCIQHLTHSEKVHINLIAFEARMQAELLYALRAVMR</sequence>
<evidence type="ECO:0000256" key="3">
    <source>
        <dbReference type="ARBA" id="ARBA00022490"/>
    </source>
</evidence>
<dbReference type="Pfam" id="PF04636">
    <property type="entry name" value="PA26"/>
    <property type="match status" value="1"/>
</dbReference>
<comment type="subcellular location">
    <subcellularLocation>
        <location evidence="1">Cytoplasm</location>
    </subcellularLocation>
</comment>